<dbReference type="GO" id="GO:0005737">
    <property type="term" value="C:cytoplasm"/>
    <property type="evidence" value="ECO:0007669"/>
    <property type="project" value="TreeGrafter"/>
</dbReference>
<reference evidence="7" key="2">
    <citation type="submission" date="2025-04" db="UniProtKB">
        <authorList>
            <consortium name="RefSeq"/>
        </authorList>
    </citation>
    <scope>IDENTIFICATION</scope>
    <source>
        <tissue evidence="7">Whole body</tissue>
    </source>
</reference>
<dbReference type="PANTHER" id="PTHR48051">
    <property type="match status" value="1"/>
</dbReference>
<feature type="compositionally biased region" description="Acidic residues" evidence="3">
    <location>
        <begin position="13"/>
        <end position="22"/>
    </location>
</feature>
<gene>
    <name evidence="5" type="primary">lrrc58</name>
    <name evidence="7" type="synonym">LOC112689856</name>
    <name evidence="5" type="ORF">g.119904</name>
</gene>
<reference evidence="5" key="1">
    <citation type="submission" date="2018-04" db="EMBL/GenBank/DDBJ databases">
        <title>Transcriptome assembly of Sipha flava.</title>
        <authorList>
            <person name="Scully E.D."/>
            <person name="Geib S.M."/>
            <person name="Palmer N.A."/>
            <person name="Koch K."/>
            <person name="Bradshaw J."/>
            <person name="Heng-Moss T."/>
            <person name="Sarath G."/>
        </authorList>
    </citation>
    <scope>NUCLEOTIDE SEQUENCE</scope>
</reference>
<keyword evidence="2" id="KW-0677">Repeat</keyword>
<dbReference type="Pfam" id="PF23598">
    <property type="entry name" value="LRR_14"/>
    <property type="match status" value="1"/>
</dbReference>
<evidence type="ECO:0000313" key="5">
    <source>
        <dbReference type="EMBL" id="MBY80408.1"/>
    </source>
</evidence>
<dbReference type="SMART" id="SM00364">
    <property type="entry name" value="LRR_BAC"/>
    <property type="match status" value="6"/>
</dbReference>
<protein>
    <submittedName>
        <fullName evidence="5 7">Leucine-rich repeat-containing protein 58</fullName>
    </submittedName>
</protein>
<accession>A0A2S2QRQ6</accession>
<evidence type="ECO:0000313" key="7">
    <source>
        <dbReference type="RefSeq" id="XP_025419513.1"/>
    </source>
</evidence>
<dbReference type="InterPro" id="IPR050216">
    <property type="entry name" value="LRR_domain-containing"/>
</dbReference>
<evidence type="ECO:0000313" key="6">
    <source>
        <dbReference type="Proteomes" id="UP000694846"/>
    </source>
</evidence>
<feature type="region of interest" description="Disordered" evidence="3">
    <location>
        <begin position="1"/>
        <end position="22"/>
    </location>
</feature>
<dbReference type="PROSITE" id="PS51450">
    <property type="entry name" value="LRR"/>
    <property type="match status" value="3"/>
</dbReference>
<dbReference type="InterPro" id="IPR003591">
    <property type="entry name" value="Leu-rich_rpt_typical-subtyp"/>
</dbReference>
<keyword evidence="6" id="KW-1185">Reference proteome</keyword>
<feature type="domain" description="Disease resistance R13L4/SHOC-2-like LRR" evidence="4">
    <location>
        <begin position="164"/>
        <end position="249"/>
    </location>
</feature>
<dbReference type="RefSeq" id="XP_025419513.1">
    <property type="nucleotide sequence ID" value="XM_025563728.1"/>
</dbReference>
<feature type="compositionally biased region" description="Polar residues" evidence="3">
    <location>
        <begin position="1"/>
        <end position="12"/>
    </location>
</feature>
<dbReference type="Pfam" id="PF00560">
    <property type="entry name" value="LRR_1"/>
    <property type="match status" value="2"/>
</dbReference>
<dbReference type="InterPro" id="IPR055414">
    <property type="entry name" value="LRR_R13L4/SHOC2-like"/>
</dbReference>
<evidence type="ECO:0000256" key="3">
    <source>
        <dbReference type="SAM" id="MobiDB-lite"/>
    </source>
</evidence>
<dbReference type="EMBL" id="GGMS01011205">
    <property type="protein sequence ID" value="MBY80408.1"/>
    <property type="molecule type" value="Transcribed_RNA"/>
</dbReference>
<dbReference type="Proteomes" id="UP000694846">
    <property type="component" value="Unplaced"/>
</dbReference>
<dbReference type="AlphaFoldDB" id="A0A2S2QRQ6"/>
<name>A0A2S2QRQ6_9HEMI</name>
<dbReference type="SMART" id="SM00369">
    <property type="entry name" value="LRR_TYP"/>
    <property type="match status" value="5"/>
</dbReference>
<dbReference type="PRINTS" id="PR00019">
    <property type="entry name" value="LEURICHRPT"/>
</dbReference>
<evidence type="ECO:0000259" key="4">
    <source>
        <dbReference type="Pfam" id="PF23598"/>
    </source>
</evidence>
<evidence type="ECO:0000256" key="1">
    <source>
        <dbReference type="ARBA" id="ARBA00022614"/>
    </source>
</evidence>
<dbReference type="PANTHER" id="PTHR48051:SF1">
    <property type="entry name" value="RAS SUPPRESSOR PROTEIN 1"/>
    <property type="match status" value="1"/>
</dbReference>
<dbReference type="SUPFAM" id="SSF52058">
    <property type="entry name" value="L domain-like"/>
    <property type="match status" value="1"/>
</dbReference>
<dbReference type="Gene3D" id="3.80.10.10">
    <property type="entry name" value="Ribonuclease Inhibitor"/>
    <property type="match status" value="1"/>
</dbReference>
<dbReference type="OrthoDB" id="1053178at2759"/>
<keyword evidence="1" id="KW-0433">Leucine-rich repeat</keyword>
<sequence>MFNGYYGSTSESSDSDTPMDDGESVRTMDLNYLLLDGDTIQKHLEEVCARNRPDGIDAMLLNHNAMLALPPAINRFQHLRVLDISNNRLTRVPDFVAQLPLNTLVAKNNLIDDDGFPKQLANAAHLKVLNISGNRLSHFPEQLLSVTTLEYLYMGSNNLVEIPREINKLIRLKFLCLGGNHLSEVPLTLGMLDNLKALNLSDNALESLPPAIANLKHLKSLMLHKNRLRTLPIEIISLKCLSELSLRDNPLVVRFVSDMTHNPPSLLELSARSVKINDVQFGERDLPYNLIEYLSSAHHCVNPKCKGVFFDDRVEHIKFVDFCGKYRIPLLQYLCSSKCIVNHKNVDGDSTDSNMMRKVLLG</sequence>
<dbReference type="InterPro" id="IPR032675">
    <property type="entry name" value="LRR_dom_sf"/>
</dbReference>
<evidence type="ECO:0000256" key="2">
    <source>
        <dbReference type="ARBA" id="ARBA00022737"/>
    </source>
</evidence>
<proteinExistence type="predicted"/>
<organism evidence="5">
    <name type="scientific">Sipha flava</name>
    <name type="common">yellow sugarcane aphid</name>
    <dbReference type="NCBI Taxonomy" id="143950"/>
    <lineage>
        <taxon>Eukaryota</taxon>
        <taxon>Metazoa</taxon>
        <taxon>Ecdysozoa</taxon>
        <taxon>Arthropoda</taxon>
        <taxon>Hexapoda</taxon>
        <taxon>Insecta</taxon>
        <taxon>Pterygota</taxon>
        <taxon>Neoptera</taxon>
        <taxon>Paraneoptera</taxon>
        <taxon>Hemiptera</taxon>
        <taxon>Sternorrhyncha</taxon>
        <taxon>Aphidomorpha</taxon>
        <taxon>Aphidoidea</taxon>
        <taxon>Aphididae</taxon>
        <taxon>Sipha</taxon>
    </lineage>
</organism>
<dbReference type="InterPro" id="IPR001611">
    <property type="entry name" value="Leu-rich_rpt"/>
</dbReference>